<dbReference type="Pfam" id="PF08668">
    <property type="entry name" value="HDOD"/>
    <property type="match status" value="1"/>
</dbReference>
<name>A0A2U8FVP8_9BURK</name>
<reference evidence="2 3" key="1">
    <citation type="submission" date="2018-05" db="EMBL/GenBank/DDBJ databases">
        <title>complete genome sequence of Aquabacterium olei NBRC 110486.</title>
        <authorList>
            <person name="Tang B."/>
            <person name="Chang J."/>
            <person name="Zhang L."/>
            <person name="Yang H."/>
        </authorList>
    </citation>
    <scope>NUCLEOTIDE SEQUENCE [LARGE SCALE GENOMIC DNA]</scope>
    <source>
        <strain evidence="2 3">NBRC 110486</strain>
    </source>
</reference>
<evidence type="ECO:0000259" key="1">
    <source>
        <dbReference type="PROSITE" id="PS51833"/>
    </source>
</evidence>
<dbReference type="EMBL" id="CP029210">
    <property type="protein sequence ID" value="AWI55152.1"/>
    <property type="molecule type" value="Genomic_DNA"/>
</dbReference>
<dbReference type="KEGG" id="aon:DEH84_07545"/>
<dbReference type="Proteomes" id="UP000244892">
    <property type="component" value="Chromosome"/>
</dbReference>
<dbReference type="RefSeq" id="WP_109038271.1">
    <property type="nucleotide sequence ID" value="NZ_CP029210.1"/>
</dbReference>
<proteinExistence type="predicted"/>
<dbReference type="Gene3D" id="1.10.3210.10">
    <property type="entry name" value="Hypothetical protein af1432"/>
    <property type="match status" value="1"/>
</dbReference>
<dbReference type="AlphaFoldDB" id="A0A2U8FVP8"/>
<keyword evidence="2" id="KW-0808">Transferase</keyword>
<organism evidence="2 3">
    <name type="scientific">Aquabacterium olei</name>
    <dbReference type="NCBI Taxonomy" id="1296669"/>
    <lineage>
        <taxon>Bacteria</taxon>
        <taxon>Pseudomonadati</taxon>
        <taxon>Pseudomonadota</taxon>
        <taxon>Betaproteobacteria</taxon>
        <taxon>Burkholderiales</taxon>
        <taxon>Aquabacterium</taxon>
    </lineage>
</organism>
<evidence type="ECO:0000313" key="3">
    <source>
        <dbReference type="Proteomes" id="UP000244892"/>
    </source>
</evidence>
<dbReference type="PROSITE" id="PS51833">
    <property type="entry name" value="HDOD"/>
    <property type="match status" value="1"/>
</dbReference>
<evidence type="ECO:0000313" key="2">
    <source>
        <dbReference type="EMBL" id="AWI55152.1"/>
    </source>
</evidence>
<keyword evidence="2" id="KW-0418">Kinase</keyword>
<dbReference type="PANTHER" id="PTHR33525">
    <property type="match status" value="1"/>
</dbReference>
<accession>A0A2U8FVP8</accession>
<dbReference type="InterPro" id="IPR052340">
    <property type="entry name" value="RNase_Y/CdgJ"/>
</dbReference>
<feature type="domain" description="HDOD" evidence="1">
    <location>
        <begin position="21"/>
        <end position="223"/>
    </location>
</feature>
<protein>
    <submittedName>
        <fullName evidence="2">Histidine kinase</fullName>
    </submittedName>
</protein>
<dbReference type="OrthoDB" id="9126875at2"/>
<dbReference type="PANTHER" id="PTHR33525:SF4">
    <property type="entry name" value="CYCLIC DI-GMP PHOSPHODIESTERASE CDGJ"/>
    <property type="match status" value="1"/>
</dbReference>
<dbReference type="SUPFAM" id="SSF109604">
    <property type="entry name" value="HD-domain/PDEase-like"/>
    <property type="match status" value="1"/>
</dbReference>
<gene>
    <name evidence="2" type="ORF">DEH84_07545</name>
</gene>
<keyword evidence="3" id="KW-1185">Reference proteome</keyword>
<sequence length="280" mass="30658">MIDRPLPTLQAWSDAFHGAEVPVLPVTAAEIQRLAQIEEERGTVDAHTLAEAFAPDPLMTLRVLTHVSHYCTRLNVEPPESLVGALVMQGIGPFFRAFASPAVTDEVLAAVPAARAGLADVVLRARRAAHFAMGFAIRRQDEDAAVIQEAALLHDFAEMLLWCHAPALALTIAQQLEADHTRRSADVQQAVLGITLGELSHHLMHRWQLPDLLLQATEPGQRPQPRAQTVKLAVRIARHTRYGWDDPHAQAALHDDAADVARLLTLSQEAATRLIMAMDS</sequence>
<dbReference type="InterPro" id="IPR013976">
    <property type="entry name" value="HDOD"/>
</dbReference>
<dbReference type="GO" id="GO:0016301">
    <property type="term" value="F:kinase activity"/>
    <property type="evidence" value="ECO:0007669"/>
    <property type="project" value="UniProtKB-KW"/>
</dbReference>